<reference evidence="1" key="2">
    <citation type="journal article" date="2023" name="Science">
        <title>Genomic signatures of disease resistance in endangered staghorn corals.</title>
        <authorList>
            <person name="Vollmer S.V."/>
            <person name="Selwyn J.D."/>
            <person name="Despard B.A."/>
            <person name="Roesel C.L."/>
        </authorList>
    </citation>
    <scope>NUCLEOTIDE SEQUENCE</scope>
    <source>
        <strain evidence="1">K2</strain>
    </source>
</reference>
<evidence type="ECO:0000313" key="2">
    <source>
        <dbReference type="Proteomes" id="UP001249851"/>
    </source>
</evidence>
<gene>
    <name evidence="1" type="ORF">P5673_024364</name>
</gene>
<protein>
    <submittedName>
        <fullName evidence="1">Uncharacterized protein</fullName>
    </submittedName>
</protein>
<dbReference type="AlphaFoldDB" id="A0AAD9UXW6"/>
<reference evidence="1" key="1">
    <citation type="journal article" date="2023" name="G3 (Bethesda)">
        <title>Whole genome assembly and annotation of the endangered Caribbean coral Acropora cervicornis.</title>
        <authorList>
            <person name="Selwyn J.D."/>
            <person name="Vollmer S.V."/>
        </authorList>
    </citation>
    <scope>NUCLEOTIDE SEQUENCE</scope>
    <source>
        <strain evidence="1">K2</strain>
    </source>
</reference>
<proteinExistence type="predicted"/>
<name>A0AAD9UXW6_ACRCE</name>
<evidence type="ECO:0000313" key="1">
    <source>
        <dbReference type="EMBL" id="KAK2554028.1"/>
    </source>
</evidence>
<dbReference type="Proteomes" id="UP001249851">
    <property type="component" value="Unassembled WGS sequence"/>
</dbReference>
<organism evidence="1 2">
    <name type="scientific">Acropora cervicornis</name>
    <name type="common">Staghorn coral</name>
    <dbReference type="NCBI Taxonomy" id="6130"/>
    <lineage>
        <taxon>Eukaryota</taxon>
        <taxon>Metazoa</taxon>
        <taxon>Cnidaria</taxon>
        <taxon>Anthozoa</taxon>
        <taxon>Hexacorallia</taxon>
        <taxon>Scleractinia</taxon>
        <taxon>Astrocoeniina</taxon>
        <taxon>Acroporidae</taxon>
        <taxon>Acropora</taxon>
    </lineage>
</organism>
<sequence>MDMTFNLEKAPWWDGVFDRLVKSVKRCLKKTVSGVSLTYEELLTVISKVEMILKCRPLSYVSSEDYEEPLRLHISCVVIES</sequence>
<accession>A0AAD9UXW6</accession>
<keyword evidence="2" id="KW-1185">Reference proteome</keyword>
<comment type="caution">
    <text evidence="1">The sequence shown here is derived from an EMBL/GenBank/DDBJ whole genome shotgun (WGS) entry which is preliminary data.</text>
</comment>
<dbReference type="EMBL" id="JARQWQ010000072">
    <property type="protein sequence ID" value="KAK2554028.1"/>
    <property type="molecule type" value="Genomic_DNA"/>
</dbReference>